<feature type="compositionally biased region" description="Acidic residues" evidence="6">
    <location>
        <begin position="26"/>
        <end position="50"/>
    </location>
</feature>
<feature type="signal peptide" evidence="7">
    <location>
        <begin position="1"/>
        <end position="21"/>
    </location>
</feature>
<gene>
    <name evidence="9" type="ORF">DFR57_102100</name>
</gene>
<feature type="coiled-coil region" evidence="5">
    <location>
        <begin position="175"/>
        <end position="202"/>
    </location>
</feature>
<dbReference type="AlphaFoldDB" id="A0A368Y9N5"/>
<dbReference type="GO" id="GO:0030288">
    <property type="term" value="C:outer membrane-bounded periplasmic space"/>
    <property type="evidence" value="ECO:0007669"/>
    <property type="project" value="TreeGrafter"/>
</dbReference>
<dbReference type="GO" id="GO:0005886">
    <property type="term" value="C:plasma membrane"/>
    <property type="evidence" value="ECO:0007669"/>
    <property type="project" value="UniProtKB-SubCell"/>
</dbReference>
<evidence type="ECO:0000256" key="3">
    <source>
        <dbReference type="ARBA" id="ARBA00022448"/>
    </source>
</evidence>
<keyword evidence="4 7" id="KW-0732">Signal</keyword>
<proteinExistence type="inferred from homology"/>
<protein>
    <submittedName>
        <fullName evidence="9">Iron complex transport system substrate-binding protein</fullName>
    </submittedName>
</protein>
<evidence type="ECO:0000259" key="8">
    <source>
        <dbReference type="PROSITE" id="PS50983"/>
    </source>
</evidence>
<name>A0A368Y9N5_9BACI</name>
<keyword evidence="3" id="KW-0813">Transport</keyword>
<sequence length="327" mass="36222">MRTIKQSIFLLALFALLFLVACGNEENNEENTSNEETNEEENVEEGEAESSEPVTMEDANGEVEIPANPENIIAPFMEDALVALDVTPAAQWAIGESVQDYLQDDLEGVEKIEWNLPVEQVLSYNPDLIIASTLDSMEGQLSDYENIAPTYVFKPEDHADFRTQLTLIGEMLGKKAVAEERLAAYDEKVEAAKEEVSEAVGDETVAIIWVTGDQYFMLEEDRHAARVVYEGLGLAPSALTEELGEAGETWDPISLEKLSELDADHVFLLGEDGSEGLETLNNSSVWQGINAVENDQVYRYTDASNWTNKGVIAFEKTIDEVLESLVE</sequence>
<comment type="caution">
    <text evidence="9">The sequence shown here is derived from an EMBL/GenBank/DDBJ whole genome shotgun (WGS) entry which is preliminary data.</text>
</comment>
<evidence type="ECO:0000256" key="1">
    <source>
        <dbReference type="ARBA" id="ARBA00004193"/>
    </source>
</evidence>
<dbReference type="SUPFAM" id="SSF53807">
    <property type="entry name" value="Helical backbone' metal receptor"/>
    <property type="match status" value="1"/>
</dbReference>
<dbReference type="RefSeq" id="WP_170132885.1">
    <property type="nucleotide sequence ID" value="NZ_QPJJ01000002.1"/>
</dbReference>
<dbReference type="Pfam" id="PF01497">
    <property type="entry name" value="Peripla_BP_2"/>
    <property type="match status" value="1"/>
</dbReference>
<comment type="similarity">
    <text evidence="2">Belongs to the bacterial solute-binding protein 8 family.</text>
</comment>
<dbReference type="PANTHER" id="PTHR30532:SF1">
    <property type="entry name" value="IRON(3+)-HYDROXAMATE-BINDING PROTEIN FHUD"/>
    <property type="match status" value="1"/>
</dbReference>
<dbReference type="Gene3D" id="3.40.50.1980">
    <property type="entry name" value="Nitrogenase molybdenum iron protein domain"/>
    <property type="match status" value="2"/>
</dbReference>
<feature type="domain" description="Fe/B12 periplasmic-binding" evidence="8">
    <location>
        <begin position="69"/>
        <end position="327"/>
    </location>
</feature>
<comment type="subcellular location">
    <subcellularLocation>
        <location evidence="1">Cell membrane</location>
        <topology evidence="1">Lipid-anchor</topology>
    </subcellularLocation>
</comment>
<organism evidence="9 10">
    <name type="scientific">Saliterribacillus persicus</name>
    <dbReference type="NCBI Taxonomy" id="930114"/>
    <lineage>
        <taxon>Bacteria</taxon>
        <taxon>Bacillati</taxon>
        <taxon>Bacillota</taxon>
        <taxon>Bacilli</taxon>
        <taxon>Bacillales</taxon>
        <taxon>Bacillaceae</taxon>
        <taxon>Saliterribacillus</taxon>
    </lineage>
</organism>
<dbReference type="Proteomes" id="UP000252585">
    <property type="component" value="Unassembled WGS sequence"/>
</dbReference>
<evidence type="ECO:0000256" key="4">
    <source>
        <dbReference type="ARBA" id="ARBA00022729"/>
    </source>
</evidence>
<evidence type="ECO:0000256" key="2">
    <source>
        <dbReference type="ARBA" id="ARBA00008814"/>
    </source>
</evidence>
<keyword evidence="5" id="KW-0175">Coiled coil</keyword>
<accession>A0A368Y9N5</accession>
<reference evidence="9 10" key="1">
    <citation type="submission" date="2018-07" db="EMBL/GenBank/DDBJ databases">
        <title>Genomic Encyclopedia of Type Strains, Phase IV (KMG-IV): sequencing the most valuable type-strain genomes for metagenomic binning, comparative biology and taxonomic classification.</title>
        <authorList>
            <person name="Goeker M."/>
        </authorList>
    </citation>
    <scope>NUCLEOTIDE SEQUENCE [LARGE SCALE GENOMIC DNA]</scope>
    <source>
        <strain evidence="9 10">DSM 27696</strain>
    </source>
</reference>
<dbReference type="PROSITE" id="PS51257">
    <property type="entry name" value="PROKAR_LIPOPROTEIN"/>
    <property type="match status" value="1"/>
</dbReference>
<evidence type="ECO:0000313" key="9">
    <source>
        <dbReference type="EMBL" id="RCW76825.1"/>
    </source>
</evidence>
<keyword evidence="10" id="KW-1185">Reference proteome</keyword>
<dbReference type="PANTHER" id="PTHR30532">
    <property type="entry name" value="IRON III DICITRATE-BINDING PERIPLASMIC PROTEIN"/>
    <property type="match status" value="1"/>
</dbReference>
<evidence type="ECO:0000256" key="7">
    <source>
        <dbReference type="SAM" id="SignalP"/>
    </source>
</evidence>
<evidence type="ECO:0000256" key="5">
    <source>
        <dbReference type="SAM" id="Coils"/>
    </source>
</evidence>
<dbReference type="EMBL" id="QPJJ01000002">
    <property type="protein sequence ID" value="RCW76825.1"/>
    <property type="molecule type" value="Genomic_DNA"/>
</dbReference>
<dbReference type="PROSITE" id="PS50983">
    <property type="entry name" value="FE_B12_PBP"/>
    <property type="match status" value="1"/>
</dbReference>
<evidence type="ECO:0000256" key="6">
    <source>
        <dbReference type="SAM" id="MobiDB-lite"/>
    </source>
</evidence>
<dbReference type="InterPro" id="IPR051313">
    <property type="entry name" value="Bact_iron-sidero_bind"/>
</dbReference>
<evidence type="ECO:0000313" key="10">
    <source>
        <dbReference type="Proteomes" id="UP000252585"/>
    </source>
</evidence>
<dbReference type="GO" id="GO:1901678">
    <property type="term" value="P:iron coordination entity transport"/>
    <property type="evidence" value="ECO:0007669"/>
    <property type="project" value="UniProtKB-ARBA"/>
</dbReference>
<feature type="region of interest" description="Disordered" evidence="6">
    <location>
        <begin position="26"/>
        <end position="57"/>
    </location>
</feature>
<dbReference type="InterPro" id="IPR002491">
    <property type="entry name" value="ABC_transptr_periplasmic_BD"/>
</dbReference>
<feature type="chain" id="PRO_5039407208" evidence="7">
    <location>
        <begin position="22"/>
        <end position="327"/>
    </location>
</feature>